<feature type="domain" description="Penicillin binding protein A dimerisation" evidence="4">
    <location>
        <begin position="53"/>
        <end position="133"/>
    </location>
</feature>
<dbReference type="Gene3D" id="3.90.1310.10">
    <property type="entry name" value="Penicillin-binding protein 2a (Domain 2)"/>
    <property type="match status" value="1"/>
</dbReference>
<dbReference type="Proteomes" id="UP000812013">
    <property type="component" value="Unassembled WGS sequence"/>
</dbReference>
<evidence type="ECO:0000259" key="3">
    <source>
        <dbReference type="Pfam" id="PF00905"/>
    </source>
</evidence>
<proteinExistence type="predicted"/>
<evidence type="ECO:0000256" key="2">
    <source>
        <dbReference type="SAM" id="SignalP"/>
    </source>
</evidence>
<dbReference type="SUPFAM" id="SSF56601">
    <property type="entry name" value="beta-lactamase/transpeptidase-like"/>
    <property type="match status" value="1"/>
</dbReference>
<evidence type="ECO:0000256" key="1">
    <source>
        <dbReference type="SAM" id="MobiDB-lite"/>
    </source>
</evidence>
<dbReference type="Gene3D" id="3.40.710.10">
    <property type="entry name" value="DD-peptidase/beta-lactamase superfamily"/>
    <property type="match status" value="1"/>
</dbReference>
<dbReference type="InterPro" id="IPR050515">
    <property type="entry name" value="Beta-lactam/transpept"/>
</dbReference>
<dbReference type="RefSeq" id="WP_219671531.1">
    <property type="nucleotide sequence ID" value="NZ_WTFF01000404.1"/>
</dbReference>
<dbReference type="EMBL" id="WTFF01000404">
    <property type="protein sequence ID" value="MBW5486462.1"/>
    <property type="molecule type" value="Genomic_DNA"/>
</dbReference>
<sequence>MNKTIRRASVFCMLLVLALLLRVTWVQAYQGQALADDKNNRRNTIAKYANPLGNIIVGGQSVTGSTATGGKDFAYKRTYTEGPLYAPITGYSSQAFGAKGLEGVYEGILNGSDSRLKTFMDLITNRRAEPGNVLTTIDRDVQKAGYDALQGKQGAAAAIDPATGEILALVNNPSFDPGRITGAGDSAAWQELSADQGKALENLALRKPQAPGSTFKLVTLAAALENGLFSSIDTPTGVQDPYTIPGTRTVLKSEAAPPACNNVSLRTALRLSCNNVFAELASKLGQDKMRAMAEKLGFNMKIDTPVRTDPPSKYPAQKMSIDQVAQTGIGQFDVQATPLQMAMVSAAIENGGKLVSPHMVTDVTDAAGNVLESMRDAPSKQVMSEKTASMVRDAMRTVVAEGGGKPAQVSGAEVGGKTGTAQRGVNNSLPPLAWFTSYGKLNGKQIVVAVVIENSDTDRSEIGGGKLAAPVAQKMMETWLKKK</sequence>
<evidence type="ECO:0000313" key="5">
    <source>
        <dbReference type="EMBL" id="MBW5486462.1"/>
    </source>
</evidence>
<keyword evidence="6" id="KW-1185">Reference proteome</keyword>
<evidence type="ECO:0000313" key="6">
    <source>
        <dbReference type="Proteomes" id="UP000812013"/>
    </source>
</evidence>
<dbReference type="PANTHER" id="PTHR30627">
    <property type="entry name" value="PEPTIDOGLYCAN D,D-TRANSPEPTIDASE"/>
    <property type="match status" value="1"/>
</dbReference>
<dbReference type="InterPro" id="IPR001460">
    <property type="entry name" value="PCN-bd_Tpept"/>
</dbReference>
<dbReference type="SUPFAM" id="SSF56519">
    <property type="entry name" value="Penicillin binding protein dimerisation domain"/>
    <property type="match status" value="1"/>
</dbReference>
<feature type="signal peptide" evidence="2">
    <location>
        <begin position="1"/>
        <end position="28"/>
    </location>
</feature>
<protein>
    <submittedName>
        <fullName evidence="5">Penicillin-binding protein 2</fullName>
    </submittedName>
</protein>
<organism evidence="5 6">
    <name type="scientific">Streptomyces bambusae</name>
    <dbReference type="NCBI Taxonomy" id="1550616"/>
    <lineage>
        <taxon>Bacteria</taxon>
        <taxon>Bacillati</taxon>
        <taxon>Actinomycetota</taxon>
        <taxon>Actinomycetes</taxon>
        <taxon>Kitasatosporales</taxon>
        <taxon>Streptomycetaceae</taxon>
        <taxon>Streptomyces</taxon>
    </lineage>
</organism>
<keyword evidence="2" id="KW-0732">Signal</keyword>
<feature type="region of interest" description="Disordered" evidence="1">
    <location>
        <begin position="402"/>
        <end position="425"/>
    </location>
</feature>
<name>A0ABS6ZFC3_9ACTN</name>
<accession>A0ABS6ZFC3</accession>
<comment type="caution">
    <text evidence="5">The sequence shown here is derived from an EMBL/GenBank/DDBJ whole genome shotgun (WGS) entry which is preliminary data.</text>
</comment>
<feature type="chain" id="PRO_5047213028" evidence="2">
    <location>
        <begin position="29"/>
        <end position="483"/>
    </location>
</feature>
<dbReference type="InterPro" id="IPR012338">
    <property type="entry name" value="Beta-lactam/transpept-like"/>
</dbReference>
<reference evidence="5 6" key="1">
    <citation type="submission" date="2019-12" db="EMBL/GenBank/DDBJ databases">
        <title>Genome sequence of Streptomyces bambusae.</title>
        <authorList>
            <person name="Bansal K."/>
            <person name="Choksket S."/>
            <person name="Korpole S."/>
            <person name="Patil P.B."/>
        </authorList>
    </citation>
    <scope>NUCLEOTIDE SEQUENCE [LARGE SCALE GENOMIC DNA]</scope>
    <source>
        <strain evidence="5 6">SK60</strain>
    </source>
</reference>
<dbReference type="Pfam" id="PF00905">
    <property type="entry name" value="Transpeptidase"/>
    <property type="match status" value="1"/>
</dbReference>
<dbReference type="Pfam" id="PF21922">
    <property type="entry name" value="PBP_dimer_2"/>
    <property type="match status" value="1"/>
</dbReference>
<evidence type="ECO:0000259" key="4">
    <source>
        <dbReference type="Pfam" id="PF21922"/>
    </source>
</evidence>
<dbReference type="InterPro" id="IPR054120">
    <property type="entry name" value="PBPA_dimer"/>
</dbReference>
<dbReference type="InterPro" id="IPR036138">
    <property type="entry name" value="PBP_dimer_sf"/>
</dbReference>
<gene>
    <name evidence="5" type="ORF">GPJ59_32555</name>
</gene>
<feature type="domain" description="Penicillin-binding protein transpeptidase" evidence="3">
    <location>
        <begin position="154"/>
        <end position="477"/>
    </location>
</feature>
<dbReference type="PANTHER" id="PTHR30627:SF24">
    <property type="entry name" value="PENICILLIN-BINDING PROTEIN 4B"/>
    <property type="match status" value="1"/>
</dbReference>